<dbReference type="InterPro" id="IPR002347">
    <property type="entry name" value="SDR_fam"/>
</dbReference>
<organism evidence="5 6">
    <name type="scientific">Carnegiea gigantea</name>
    <dbReference type="NCBI Taxonomy" id="171969"/>
    <lineage>
        <taxon>Eukaryota</taxon>
        <taxon>Viridiplantae</taxon>
        <taxon>Streptophyta</taxon>
        <taxon>Embryophyta</taxon>
        <taxon>Tracheophyta</taxon>
        <taxon>Spermatophyta</taxon>
        <taxon>Magnoliopsida</taxon>
        <taxon>eudicotyledons</taxon>
        <taxon>Gunneridae</taxon>
        <taxon>Pentapetalae</taxon>
        <taxon>Caryophyllales</taxon>
        <taxon>Cactineae</taxon>
        <taxon>Cactaceae</taxon>
        <taxon>Cactoideae</taxon>
        <taxon>Echinocereeae</taxon>
        <taxon>Carnegiea</taxon>
    </lineage>
</organism>
<dbReference type="OrthoDB" id="1933717at2759"/>
<dbReference type="Pfam" id="PF13561">
    <property type="entry name" value="adh_short_C2"/>
    <property type="match status" value="1"/>
</dbReference>
<evidence type="ECO:0000313" key="6">
    <source>
        <dbReference type="Proteomes" id="UP001153076"/>
    </source>
</evidence>
<dbReference type="EMBL" id="JAKOGI010000935">
    <property type="protein sequence ID" value="KAJ8429108.1"/>
    <property type="molecule type" value="Genomic_DNA"/>
</dbReference>
<evidence type="ECO:0000256" key="3">
    <source>
        <dbReference type="ARBA" id="ARBA00023002"/>
    </source>
</evidence>
<dbReference type="PRINTS" id="PR00081">
    <property type="entry name" value="GDHRDH"/>
</dbReference>
<dbReference type="PANTHER" id="PTHR43490:SF60">
    <property type="entry name" value="NAD(P)-BINDING ROSSMANN-FOLD SUPERFAMILY PROTEIN"/>
    <property type="match status" value="1"/>
</dbReference>
<dbReference type="PRINTS" id="PR00080">
    <property type="entry name" value="SDRFAMILY"/>
</dbReference>
<dbReference type="GO" id="GO:0016020">
    <property type="term" value="C:membrane"/>
    <property type="evidence" value="ECO:0007669"/>
    <property type="project" value="TreeGrafter"/>
</dbReference>
<dbReference type="SUPFAM" id="SSF51735">
    <property type="entry name" value="NAD(P)-binding Rossmann-fold domains"/>
    <property type="match status" value="1"/>
</dbReference>
<dbReference type="AlphaFoldDB" id="A0A9Q1JQG1"/>
<evidence type="ECO:0000256" key="1">
    <source>
        <dbReference type="ARBA" id="ARBA00006484"/>
    </source>
</evidence>
<dbReference type="Proteomes" id="UP001153076">
    <property type="component" value="Unassembled WGS sequence"/>
</dbReference>
<dbReference type="Pfam" id="PF00106">
    <property type="entry name" value="adh_short"/>
    <property type="match status" value="1"/>
</dbReference>
<protein>
    <submittedName>
        <fullName evidence="5">Uncharacterized protein</fullName>
    </submittedName>
</protein>
<keyword evidence="2" id="KW-0521">NADP</keyword>
<evidence type="ECO:0000313" key="5">
    <source>
        <dbReference type="EMBL" id="KAJ8429108.1"/>
    </source>
</evidence>
<comment type="similarity">
    <text evidence="1 4">Belongs to the short-chain dehydrogenases/reductases (SDR) family.</text>
</comment>
<accession>A0A9Q1JQG1</accession>
<reference evidence="5" key="1">
    <citation type="submission" date="2022-04" db="EMBL/GenBank/DDBJ databases">
        <title>Carnegiea gigantea Genome sequencing and assembly v2.</title>
        <authorList>
            <person name="Copetti D."/>
            <person name="Sanderson M.J."/>
            <person name="Burquez A."/>
            <person name="Wojciechowski M.F."/>
        </authorList>
    </citation>
    <scope>NUCLEOTIDE SEQUENCE</scope>
    <source>
        <strain evidence="5">SGP5-SGP5p</strain>
        <tissue evidence="5">Aerial part</tissue>
    </source>
</reference>
<keyword evidence="3" id="KW-0560">Oxidoreductase</keyword>
<dbReference type="GO" id="GO:0016491">
    <property type="term" value="F:oxidoreductase activity"/>
    <property type="evidence" value="ECO:0007669"/>
    <property type="project" value="UniProtKB-KW"/>
</dbReference>
<gene>
    <name evidence="5" type="ORF">Cgig2_023650</name>
</gene>
<name>A0A9Q1JQG1_9CARY</name>
<keyword evidence="6" id="KW-1185">Reference proteome</keyword>
<evidence type="ECO:0000256" key="4">
    <source>
        <dbReference type="RuleBase" id="RU000363"/>
    </source>
</evidence>
<sequence>MGLQSKDPSASTRWWGKETICIVTGANRGIGFALAKTLAESGLTVILTARDATKGLQAMEKLRNQGLGAHVHFSALDVSQPHSIRAFAAWFKHNFGVLDILVNNAAVSFNNVHENSVKHAEIVMKTNYYGPKLLTEELLALFRRSSTYKSRILNLSSRLGLKVRNPNIRAILEDEVNLSEEKIDGVIRLFLKQVKDGTWQSQGWPETWTDYAVSKVALNAYSRMLARRLRDENIIVNCFCPGFTQTSMTGGKGSRTPDIAAKIGASLALLPPNHLQTGKFTMGQSLFLYSRF</sequence>
<dbReference type="FunFam" id="3.40.50.720:FF:000387">
    <property type="entry name" value="NAD(P)-binding Rossmann-fold superfamily protein"/>
    <property type="match status" value="1"/>
</dbReference>
<evidence type="ECO:0000256" key="2">
    <source>
        <dbReference type="ARBA" id="ARBA00022857"/>
    </source>
</evidence>
<proteinExistence type="inferred from homology"/>
<comment type="caution">
    <text evidence="5">The sequence shown here is derived from an EMBL/GenBank/DDBJ whole genome shotgun (WGS) entry which is preliminary data.</text>
</comment>
<dbReference type="Gene3D" id="3.40.50.720">
    <property type="entry name" value="NAD(P)-binding Rossmann-like Domain"/>
    <property type="match status" value="1"/>
</dbReference>
<dbReference type="PANTHER" id="PTHR43490">
    <property type="entry name" value="(+)-NEOMENTHOL DEHYDROGENASE"/>
    <property type="match status" value="1"/>
</dbReference>
<dbReference type="InterPro" id="IPR036291">
    <property type="entry name" value="NAD(P)-bd_dom_sf"/>
</dbReference>